<dbReference type="InterPro" id="IPR009597">
    <property type="entry name" value="DUF1206"/>
</dbReference>
<feature type="transmembrane region" description="Helical" evidence="1">
    <location>
        <begin position="201"/>
        <end position="231"/>
    </location>
</feature>
<keyword evidence="1" id="KW-0472">Membrane</keyword>
<keyword evidence="1" id="KW-0812">Transmembrane</keyword>
<sequence length="279" mass="28828">MAPRRSKGKTIKKDLKDAAANASNSRVFVLAARTGFAVSGCLHILIGAIAVQLAFGKAKEADQGGAMAQLAKQPAGAFLLWIGFAACAALALWQLSEVVFGHRQLKPASKLGKKLSAAGQGVVFVALAVLFASFGLGGGKNSGQSTSDATAQIMKAPLGPPLLIVIGVAIAVVGIVFGVRGINRSFKKKLVLPASPAGRSIITYLGVAGFLAKGIALLLVGLLFIIATIQARPKESTGLDGALKAVREQPYGIYLLTLIGAGLICYGLYQITKARFAKM</sequence>
<keyword evidence="4" id="KW-1185">Reference proteome</keyword>
<feature type="domain" description="DUF1206" evidence="2">
    <location>
        <begin position="35"/>
        <end position="100"/>
    </location>
</feature>
<dbReference type="AlphaFoldDB" id="A0A2V5L221"/>
<dbReference type="Proteomes" id="UP000247832">
    <property type="component" value="Unassembled WGS sequence"/>
</dbReference>
<feature type="transmembrane region" description="Helical" evidence="1">
    <location>
        <begin position="35"/>
        <end position="55"/>
    </location>
</feature>
<evidence type="ECO:0000259" key="2">
    <source>
        <dbReference type="Pfam" id="PF06724"/>
    </source>
</evidence>
<gene>
    <name evidence="3" type="ORF">CVV68_19150</name>
</gene>
<dbReference type="EMBL" id="QJVD01000028">
    <property type="protein sequence ID" value="PYI65245.1"/>
    <property type="molecule type" value="Genomic_DNA"/>
</dbReference>
<feature type="domain" description="DUF1206" evidence="2">
    <location>
        <begin position="208"/>
        <end position="276"/>
    </location>
</feature>
<protein>
    <recommendedName>
        <fullName evidence="2">DUF1206 domain-containing protein</fullName>
    </recommendedName>
</protein>
<dbReference type="OrthoDB" id="4552598at2"/>
<evidence type="ECO:0000256" key="1">
    <source>
        <dbReference type="SAM" id="Phobius"/>
    </source>
</evidence>
<feature type="transmembrane region" description="Helical" evidence="1">
    <location>
        <begin position="158"/>
        <end position="180"/>
    </location>
</feature>
<feature type="transmembrane region" description="Helical" evidence="1">
    <location>
        <begin position="75"/>
        <end position="95"/>
    </location>
</feature>
<dbReference type="Pfam" id="PF06724">
    <property type="entry name" value="DUF1206"/>
    <property type="match status" value="3"/>
</dbReference>
<comment type="caution">
    <text evidence="3">The sequence shown here is derived from an EMBL/GenBank/DDBJ whole genome shotgun (WGS) entry which is preliminary data.</text>
</comment>
<proteinExistence type="predicted"/>
<feature type="domain" description="DUF1206" evidence="2">
    <location>
        <begin position="117"/>
        <end position="183"/>
    </location>
</feature>
<reference evidence="3 4" key="1">
    <citation type="submission" date="2018-05" db="EMBL/GenBank/DDBJ databases">
        <title>Genetic diversity of glacier-inhabiting Cryobacterium bacteria in China and description of Cryobacterium mengkeensis sp. nov. and Arthrobacter glacialis sp. nov.</title>
        <authorList>
            <person name="Liu Q."/>
            <person name="Xin Y.-H."/>
        </authorList>
    </citation>
    <scope>NUCLEOTIDE SEQUENCE [LARGE SCALE GENOMIC DNA]</scope>
    <source>
        <strain evidence="3 4">LI2</strain>
    </source>
</reference>
<keyword evidence="1" id="KW-1133">Transmembrane helix</keyword>
<organism evidence="3 4">
    <name type="scientific">Arthrobacter livingstonensis</name>
    <dbReference type="NCBI Taxonomy" id="670078"/>
    <lineage>
        <taxon>Bacteria</taxon>
        <taxon>Bacillati</taxon>
        <taxon>Actinomycetota</taxon>
        <taxon>Actinomycetes</taxon>
        <taxon>Micrococcales</taxon>
        <taxon>Micrococcaceae</taxon>
        <taxon>Arthrobacter</taxon>
    </lineage>
</organism>
<name>A0A2V5L221_9MICC</name>
<evidence type="ECO:0000313" key="4">
    <source>
        <dbReference type="Proteomes" id="UP000247832"/>
    </source>
</evidence>
<accession>A0A2V5L221</accession>
<feature type="transmembrane region" description="Helical" evidence="1">
    <location>
        <begin position="115"/>
        <end position="138"/>
    </location>
</feature>
<feature type="transmembrane region" description="Helical" evidence="1">
    <location>
        <begin position="251"/>
        <end position="269"/>
    </location>
</feature>
<evidence type="ECO:0000313" key="3">
    <source>
        <dbReference type="EMBL" id="PYI65245.1"/>
    </source>
</evidence>